<organism evidence="1 2">
    <name type="scientific">Candidatus Falkowbacteria bacterium RIFCSPLOWO2_12_FULL_45_10</name>
    <dbReference type="NCBI Taxonomy" id="1797990"/>
    <lineage>
        <taxon>Bacteria</taxon>
        <taxon>Candidatus Falkowiibacteriota</taxon>
    </lineage>
</organism>
<dbReference type="AlphaFoldDB" id="A0A1F5RZT2"/>
<evidence type="ECO:0000313" key="1">
    <source>
        <dbReference type="EMBL" id="OGF19924.1"/>
    </source>
</evidence>
<comment type="caution">
    <text evidence="1">The sequence shown here is derived from an EMBL/GenBank/DDBJ whole genome shotgun (WGS) entry which is preliminary data.</text>
</comment>
<proteinExistence type="predicted"/>
<accession>A0A1F5RZT2</accession>
<protein>
    <submittedName>
        <fullName evidence="1">Uncharacterized protein</fullName>
    </submittedName>
</protein>
<gene>
    <name evidence="1" type="ORF">A3G56_02030</name>
</gene>
<dbReference type="EMBL" id="MFFX01000003">
    <property type="protein sequence ID" value="OGF19924.1"/>
    <property type="molecule type" value="Genomic_DNA"/>
</dbReference>
<reference evidence="1 2" key="1">
    <citation type="journal article" date="2016" name="Nat. Commun.">
        <title>Thousands of microbial genomes shed light on interconnected biogeochemical processes in an aquifer system.</title>
        <authorList>
            <person name="Anantharaman K."/>
            <person name="Brown C.T."/>
            <person name="Hug L.A."/>
            <person name="Sharon I."/>
            <person name="Castelle C.J."/>
            <person name="Probst A.J."/>
            <person name="Thomas B.C."/>
            <person name="Singh A."/>
            <person name="Wilkins M.J."/>
            <person name="Karaoz U."/>
            <person name="Brodie E.L."/>
            <person name="Williams K.H."/>
            <person name="Hubbard S.S."/>
            <person name="Banfield J.F."/>
        </authorList>
    </citation>
    <scope>NUCLEOTIDE SEQUENCE [LARGE SCALE GENOMIC DNA]</scope>
</reference>
<dbReference type="Proteomes" id="UP000178682">
    <property type="component" value="Unassembled WGS sequence"/>
</dbReference>
<name>A0A1F5RZT2_9BACT</name>
<evidence type="ECO:0000313" key="2">
    <source>
        <dbReference type="Proteomes" id="UP000178682"/>
    </source>
</evidence>
<sequence length="98" mass="10768">MKNKRPATIVIIRVGYCSTRTTGNMLTVGIAVTLFLRGKRIERMLTAHSGSCNRSAAIKEALAKLIAQRNYRHVQATYNNYVFTGTLAKICAALAPLL</sequence>